<evidence type="ECO:0000313" key="2">
    <source>
        <dbReference type="Proteomes" id="UP001291309"/>
    </source>
</evidence>
<protein>
    <submittedName>
        <fullName evidence="1">Uncharacterized protein</fullName>
    </submittedName>
</protein>
<evidence type="ECO:0000313" key="1">
    <source>
        <dbReference type="EMBL" id="MDY7228077.1"/>
    </source>
</evidence>
<accession>A0ABU5H3P7</accession>
<reference evidence="1 2" key="1">
    <citation type="submission" date="2023-12" db="EMBL/GenBank/DDBJ databases">
        <title>the genome sequence of Hyalangium sp. s54d21.</title>
        <authorList>
            <person name="Zhang X."/>
        </authorList>
    </citation>
    <scope>NUCLEOTIDE SEQUENCE [LARGE SCALE GENOMIC DNA]</scope>
    <source>
        <strain evidence="2">s54d21</strain>
    </source>
</reference>
<dbReference type="Proteomes" id="UP001291309">
    <property type="component" value="Unassembled WGS sequence"/>
</dbReference>
<dbReference type="RefSeq" id="WP_321546802.1">
    <property type="nucleotide sequence ID" value="NZ_JAXIVS010000005.1"/>
</dbReference>
<gene>
    <name evidence="1" type="ORF">SYV04_16785</name>
</gene>
<keyword evidence="2" id="KW-1185">Reference proteome</keyword>
<comment type="caution">
    <text evidence="1">The sequence shown here is derived from an EMBL/GenBank/DDBJ whole genome shotgun (WGS) entry which is preliminary data.</text>
</comment>
<sequence>MKDPRFDWDRIEVASYEARLRKEEQDLLATLPDLSTLREGLLAWWRGFVGPLPDSGDTAALAVAALRLKREFSSRANAQLQPLIEALSHCITGDAGEGAMTRVAKRLLAKEIGHATALGAVSAKVLNQSEAFAHRRASDWMAFDDAFLASCQADAELRSRWVAVLEEVPEEIEAYVEVYSGEQHLLASLREEEKAFLQRKDPTRLWQQRNDFIRLSADITQRLRFLAVLEFPAVLRVLERIPSAAVLEEVFGWVGFQKDQDWILRALREAAPVFDAQEWTGKRALLPWVLAIVRYAERLEEAVSWAARSQQATTPPAQEVLESLRRRELPEWFRKAFGVLLDRPDGQRVAIEFAVWLAEETQPANQRQWSAQRAALNELLVVLPLRGIQLEAIEATMKLAERKSQMPFFLVGCGVELKPEVTSPSWGMRTREVREAVWQWYIRMLATEEEGVLSQVNPYRPVSWPFRFTGAVLAGFEEPVQQWRDARARLFKQRQLARFRVDGELLEPSRHLVRTGLSAIRVLASEPVSARSAGHARQLWHDQLEFLRYLVLGQAKNPLLLGLHEMARAFAFMSAAFGEEWRTEFATVTPLLQSNAVLALRAAHYLLESGVERQSLRETFARHGMNLKDIGEEALAVEVAKPDTEATVKLEEIVQAILGEEALPRRM</sequence>
<name>A0ABU5H3P7_9BACT</name>
<organism evidence="1 2">
    <name type="scientific">Hyalangium rubrum</name>
    <dbReference type="NCBI Taxonomy" id="3103134"/>
    <lineage>
        <taxon>Bacteria</taxon>
        <taxon>Pseudomonadati</taxon>
        <taxon>Myxococcota</taxon>
        <taxon>Myxococcia</taxon>
        <taxon>Myxococcales</taxon>
        <taxon>Cystobacterineae</taxon>
        <taxon>Archangiaceae</taxon>
        <taxon>Hyalangium</taxon>
    </lineage>
</organism>
<dbReference type="EMBL" id="JAXIVS010000005">
    <property type="protein sequence ID" value="MDY7228077.1"/>
    <property type="molecule type" value="Genomic_DNA"/>
</dbReference>
<proteinExistence type="predicted"/>